<dbReference type="PANTHER" id="PTHR40050">
    <property type="entry name" value="INNER SPORE COAT PROTEIN H"/>
    <property type="match status" value="1"/>
</dbReference>
<keyword evidence="1" id="KW-0732">Signal</keyword>
<dbReference type="PROSITE" id="PS51841">
    <property type="entry name" value="LTD"/>
    <property type="match status" value="1"/>
</dbReference>
<dbReference type="PANTHER" id="PTHR40050:SF1">
    <property type="entry name" value="INNER SPORE COAT PROTEIN H"/>
    <property type="match status" value="1"/>
</dbReference>
<reference evidence="3" key="1">
    <citation type="submission" date="2020-06" db="EMBL/GenBank/DDBJ databases">
        <authorList>
            <consortium name="Plant Systems Biology data submission"/>
        </authorList>
    </citation>
    <scope>NUCLEOTIDE SEQUENCE</scope>
    <source>
        <strain evidence="3">D6</strain>
    </source>
</reference>
<dbReference type="EMBL" id="CAICTM010001326">
    <property type="protein sequence ID" value="CAB9522662.1"/>
    <property type="molecule type" value="Genomic_DNA"/>
</dbReference>
<comment type="caution">
    <text evidence="3">The sequence shown here is derived from an EMBL/GenBank/DDBJ whole genome shotgun (WGS) entry which is preliminary data.</text>
</comment>
<dbReference type="InterPro" id="IPR036415">
    <property type="entry name" value="Lamin_tail_dom_sf"/>
</dbReference>
<feature type="chain" id="PRO_5040292635" description="LTD domain-containing protein" evidence="1">
    <location>
        <begin position="22"/>
        <end position="850"/>
    </location>
</feature>
<feature type="domain" description="LTD" evidence="2">
    <location>
        <begin position="15"/>
        <end position="160"/>
    </location>
</feature>
<feature type="signal peptide" evidence="1">
    <location>
        <begin position="1"/>
        <end position="21"/>
    </location>
</feature>
<gene>
    <name evidence="3" type="ORF">SEMRO_1328_G263170.2</name>
</gene>
<evidence type="ECO:0000313" key="4">
    <source>
        <dbReference type="Proteomes" id="UP001153069"/>
    </source>
</evidence>
<dbReference type="InterPro" id="IPR001322">
    <property type="entry name" value="Lamin_tail_dom"/>
</dbReference>
<dbReference type="InterPro" id="IPR014867">
    <property type="entry name" value="Spore_coat_CotH_CotH2/3/7"/>
</dbReference>
<evidence type="ECO:0000256" key="1">
    <source>
        <dbReference type="SAM" id="SignalP"/>
    </source>
</evidence>
<evidence type="ECO:0000313" key="3">
    <source>
        <dbReference type="EMBL" id="CAB9522662.1"/>
    </source>
</evidence>
<dbReference type="Pfam" id="PF08757">
    <property type="entry name" value="CotH"/>
    <property type="match status" value="2"/>
</dbReference>
<dbReference type="SUPFAM" id="SSF74853">
    <property type="entry name" value="Lamin A/C globular tail domain"/>
    <property type="match status" value="1"/>
</dbReference>
<evidence type="ECO:0000259" key="2">
    <source>
        <dbReference type="PROSITE" id="PS51841"/>
    </source>
</evidence>
<dbReference type="Gene3D" id="2.60.40.1260">
    <property type="entry name" value="Lamin Tail domain"/>
    <property type="match status" value="1"/>
</dbReference>
<dbReference type="AlphaFoldDB" id="A0A9N8EKB8"/>
<dbReference type="Pfam" id="PF00932">
    <property type="entry name" value="LTD"/>
    <property type="match status" value="1"/>
</dbReference>
<sequence length="850" mass="95822">MVILLRFLGALLLLTSTATRADVIITEISDKGTSNACDGNDWIEIYNSGELELDLGLEGYVLHDSKGVDSDDTFSFPGNAMIQPQEYKLLCTEQKIAFDDGTSAIDPMSPQFGISGADTIYLTRIRRANPNATNEEPGFIVNSARNGDTYEIVSTVALPNTDDAFDVTYALVDFASGKFNYTSTPTPGAANVISKVLSQEERNAKFKEQLKAQNDQGTIFFNMDDRGLPVPNGMDHVLDLNFTMESGDYSYLVMNKTFEQYRPFTSAVLTTTDGQELLSLSKPGRIRAKGQSSLYLASCMGAPAFPFQVEMGGNETLFGAERIYLRHHIGDYSFMRDYAYNRMLARFGLPYLRARKVRVSINGNLHGFYTLMEAPDQDYVFHRSFPDFNPQAYALFKIKSFAYDCGSYTNEEIEVASARLHETATPPYAFQRGEHKEVLEELGLFQSETCIENYDKDLWKRDYYDVILAWLRYDKDCADMLLGEGLVEQDLGTKGFKKEIREWISMDYSDEVLCTENCANSNLAERVDQENWLKAFAFYAVTANSDTPLVNGNNFYLANGGTGGWKLVPYDFNLPNVVYCHDDVCNERLVHWSIARPTCTSLEENNLVGPLLTDEKLHAQYLEYVREFVETVYGNQSFVDELQEHAAAQESYVKDDFWSFFGVFYSNELTPESAKWKEEVPNFPLLPTMKARAEDVRAQLEAIDSGTFPRGPFVGVHGDNEPWEPCADWRLTEPNRTSCAEECMYYGCSMPDWTVESYCDEETGKCYHGNYDEQCRGVFDGFKYTGMEDVDGRETFCRFTKGVPVKTSECPAPGEIQPPVLESSAGTETRGKWFWSSLLAAVSALVLLVQ</sequence>
<name>A0A9N8EKB8_9STRA</name>
<dbReference type="Proteomes" id="UP001153069">
    <property type="component" value="Unassembled WGS sequence"/>
</dbReference>
<accession>A0A9N8EKB8</accession>
<organism evidence="3 4">
    <name type="scientific">Seminavis robusta</name>
    <dbReference type="NCBI Taxonomy" id="568900"/>
    <lineage>
        <taxon>Eukaryota</taxon>
        <taxon>Sar</taxon>
        <taxon>Stramenopiles</taxon>
        <taxon>Ochrophyta</taxon>
        <taxon>Bacillariophyta</taxon>
        <taxon>Bacillariophyceae</taxon>
        <taxon>Bacillariophycidae</taxon>
        <taxon>Naviculales</taxon>
        <taxon>Naviculaceae</taxon>
        <taxon>Seminavis</taxon>
    </lineage>
</organism>
<keyword evidence="4" id="KW-1185">Reference proteome</keyword>
<proteinExistence type="predicted"/>
<protein>
    <recommendedName>
        <fullName evidence="2">LTD domain-containing protein</fullName>
    </recommendedName>
</protein>